<dbReference type="GO" id="GO:0003756">
    <property type="term" value="F:protein disulfide isomerase activity"/>
    <property type="evidence" value="ECO:0007669"/>
    <property type="project" value="TreeGrafter"/>
</dbReference>
<dbReference type="PANTHER" id="PTHR45672">
    <property type="entry name" value="PROTEIN DISULFIDE-ISOMERASE C17H9.14C-RELATED"/>
    <property type="match status" value="1"/>
</dbReference>
<keyword evidence="4" id="KW-1185">Reference proteome</keyword>
<evidence type="ECO:0000313" key="4">
    <source>
        <dbReference type="Proteomes" id="UP000692954"/>
    </source>
</evidence>
<evidence type="ECO:0000256" key="1">
    <source>
        <dbReference type="SAM" id="Phobius"/>
    </source>
</evidence>
<organism evidence="3 4">
    <name type="scientific">Paramecium sonneborni</name>
    <dbReference type="NCBI Taxonomy" id="65129"/>
    <lineage>
        <taxon>Eukaryota</taxon>
        <taxon>Sar</taxon>
        <taxon>Alveolata</taxon>
        <taxon>Ciliophora</taxon>
        <taxon>Intramacronucleata</taxon>
        <taxon>Oligohymenophorea</taxon>
        <taxon>Peniculida</taxon>
        <taxon>Parameciidae</taxon>
        <taxon>Paramecium</taxon>
    </lineage>
</organism>
<feature type="domain" description="Thioredoxin" evidence="2">
    <location>
        <begin position="1"/>
        <end position="80"/>
    </location>
</feature>
<dbReference type="InterPro" id="IPR013766">
    <property type="entry name" value="Thioredoxin_domain"/>
</dbReference>
<evidence type="ECO:0000259" key="2">
    <source>
        <dbReference type="PROSITE" id="PS51352"/>
    </source>
</evidence>
<dbReference type="InterPro" id="IPR051063">
    <property type="entry name" value="PDI"/>
</dbReference>
<feature type="transmembrane region" description="Helical" evidence="1">
    <location>
        <begin position="107"/>
        <end position="128"/>
    </location>
</feature>
<keyword evidence="1" id="KW-1133">Transmembrane helix</keyword>
<dbReference type="GO" id="GO:0006457">
    <property type="term" value="P:protein folding"/>
    <property type="evidence" value="ECO:0007669"/>
    <property type="project" value="TreeGrafter"/>
</dbReference>
<dbReference type="OrthoDB" id="72053at2759"/>
<accession>A0A8S1ML53</accession>
<sequence length="148" mass="17742">MFYAPWCPHCIKLIPTWEIQAQQRNTAAVNCEQHSRLCSRFKIKGFPSLIYIPPQSKFGYKFFGNRTNDEFDLFIKEGWQKETILKIEILQEFTIIDQVIEYLKDPMFIGVILVMLFFIFMIFCMNRLDLEKEQMQKNKEQNAQKKLD</sequence>
<reference evidence="3" key="1">
    <citation type="submission" date="2021-01" db="EMBL/GenBank/DDBJ databases">
        <authorList>
            <consortium name="Genoscope - CEA"/>
            <person name="William W."/>
        </authorList>
    </citation>
    <scope>NUCLEOTIDE SEQUENCE</scope>
</reference>
<keyword evidence="1" id="KW-0812">Transmembrane</keyword>
<dbReference type="Proteomes" id="UP000692954">
    <property type="component" value="Unassembled WGS sequence"/>
</dbReference>
<protein>
    <recommendedName>
        <fullName evidence="2">Thioredoxin domain-containing protein</fullName>
    </recommendedName>
</protein>
<evidence type="ECO:0000313" key="3">
    <source>
        <dbReference type="EMBL" id="CAD8081637.1"/>
    </source>
</evidence>
<dbReference type="GO" id="GO:0005783">
    <property type="term" value="C:endoplasmic reticulum"/>
    <property type="evidence" value="ECO:0007669"/>
    <property type="project" value="TreeGrafter"/>
</dbReference>
<keyword evidence="1" id="KW-0472">Membrane</keyword>
<dbReference type="EMBL" id="CAJJDN010000042">
    <property type="protein sequence ID" value="CAD8081637.1"/>
    <property type="molecule type" value="Genomic_DNA"/>
</dbReference>
<gene>
    <name evidence="3" type="ORF">PSON_ATCC_30995.1.T0420143</name>
</gene>
<dbReference type="AlphaFoldDB" id="A0A8S1ML53"/>
<dbReference type="CDD" id="cd02961">
    <property type="entry name" value="PDI_a_family"/>
    <property type="match status" value="1"/>
</dbReference>
<dbReference type="PROSITE" id="PS51352">
    <property type="entry name" value="THIOREDOXIN_2"/>
    <property type="match status" value="1"/>
</dbReference>
<dbReference type="Pfam" id="PF00085">
    <property type="entry name" value="Thioredoxin"/>
    <property type="match status" value="1"/>
</dbReference>
<comment type="caution">
    <text evidence="3">The sequence shown here is derived from an EMBL/GenBank/DDBJ whole genome shotgun (WGS) entry which is preliminary data.</text>
</comment>
<name>A0A8S1ML53_9CILI</name>
<proteinExistence type="predicted"/>